<gene>
    <name evidence="1" type="ORF">DEO72_LG2g3353</name>
</gene>
<keyword evidence="2" id="KW-1185">Reference proteome</keyword>
<organism evidence="1 2">
    <name type="scientific">Vigna unguiculata</name>
    <name type="common">Cowpea</name>
    <dbReference type="NCBI Taxonomy" id="3917"/>
    <lineage>
        <taxon>Eukaryota</taxon>
        <taxon>Viridiplantae</taxon>
        <taxon>Streptophyta</taxon>
        <taxon>Embryophyta</taxon>
        <taxon>Tracheophyta</taxon>
        <taxon>Spermatophyta</taxon>
        <taxon>Magnoliopsida</taxon>
        <taxon>eudicotyledons</taxon>
        <taxon>Gunneridae</taxon>
        <taxon>Pentapetalae</taxon>
        <taxon>rosids</taxon>
        <taxon>fabids</taxon>
        <taxon>Fabales</taxon>
        <taxon>Fabaceae</taxon>
        <taxon>Papilionoideae</taxon>
        <taxon>50 kb inversion clade</taxon>
        <taxon>NPAAA clade</taxon>
        <taxon>indigoferoid/millettioid clade</taxon>
        <taxon>Phaseoleae</taxon>
        <taxon>Vigna</taxon>
    </lineage>
</organism>
<evidence type="ECO:0000313" key="1">
    <source>
        <dbReference type="EMBL" id="QCD83011.1"/>
    </source>
</evidence>
<reference evidence="1 2" key="1">
    <citation type="submission" date="2019-04" db="EMBL/GenBank/DDBJ databases">
        <title>An improved genome assembly and genetic linkage map for asparagus bean, Vigna unguiculata ssp. sesquipedialis.</title>
        <authorList>
            <person name="Xia Q."/>
            <person name="Zhang R."/>
            <person name="Dong Y."/>
        </authorList>
    </citation>
    <scope>NUCLEOTIDE SEQUENCE [LARGE SCALE GENOMIC DNA]</scope>
    <source>
        <tissue evidence="1">Leaf</tissue>
    </source>
</reference>
<dbReference type="AlphaFoldDB" id="A0A4D6L3D0"/>
<name>A0A4D6L3D0_VIGUN</name>
<protein>
    <submittedName>
        <fullName evidence="1">Uncharacterized protein</fullName>
    </submittedName>
</protein>
<sequence length="87" mass="9672">MVDSKLVQVLPWLLHEGLARCRADSLCARKWWPGLVLKNSGELTVEGAAMAEARCCRGDWNPDGGRKRRWLPWRLMVAAVVEVDGGG</sequence>
<dbReference type="Proteomes" id="UP000501690">
    <property type="component" value="Linkage Group LG2"/>
</dbReference>
<evidence type="ECO:0000313" key="2">
    <source>
        <dbReference type="Proteomes" id="UP000501690"/>
    </source>
</evidence>
<proteinExistence type="predicted"/>
<accession>A0A4D6L3D0</accession>
<dbReference type="EMBL" id="CP039346">
    <property type="protein sequence ID" value="QCD83011.1"/>
    <property type="molecule type" value="Genomic_DNA"/>
</dbReference>